<organism evidence="11 12">
    <name type="scientific">Halopenitus salinus</name>
    <dbReference type="NCBI Taxonomy" id="1198295"/>
    <lineage>
        <taxon>Archaea</taxon>
        <taxon>Methanobacteriati</taxon>
        <taxon>Methanobacteriota</taxon>
        <taxon>Stenosarchaea group</taxon>
        <taxon>Halobacteria</taxon>
        <taxon>Halobacteriales</taxon>
        <taxon>Haloferacaceae</taxon>
        <taxon>Halopenitus</taxon>
    </lineage>
</organism>
<dbReference type="EMBL" id="JBHSXL010000003">
    <property type="protein sequence ID" value="MFC6891885.1"/>
    <property type="molecule type" value="Genomic_DNA"/>
</dbReference>
<feature type="domain" description="Alpha-D-phosphohexomutase alpha/beta/alpha" evidence="8">
    <location>
        <begin position="2"/>
        <end position="126"/>
    </location>
</feature>
<protein>
    <submittedName>
        <fullName evidence="11">Phosphoglucosamine mutase</fullName>
        <ecNumber evidence="11">5.4.2.10</ecNumber>
    </submittedName>
</protein>
<dbReference type="InterPro" id="IPR005845">
    <property type="entry name" value="A-D-PHexomutase_a/b/a-II"/>
</dbReference>
<evidence type="ECO:0000256" key="1">
    <source>
        <dbReference type="ARBA" id="ARBA00001946"/>
    </source>
</evidence>
<dbReference type="Gene3D" id="3.40.120.10">
    <property type="entry name" value="Alpha-D-Glucose-1,6-Bisphosphate, subunit A, domain 3"/>
    <property type="match status" value="3"/>
</dbReference>
<feature type="domain" description="Alpha-D-phosphohexomutase alpha/beta/alpha" evidence="9">
    <location>
        <begin position="173"/>
        <end position="255"/>
    </location>
</feature>
<evidence type="ECO:0000259" key="8">
    <source>
        <dbReference type="Pfam" id="PF02878"/>
    </source>
</evidence>
<dbReference type="EC" id="5.4.2.10" evidence="11"/>
<dbReference type="Gene3D" id="3.30.310.50">
    <property type="entry name" value="Alpha-D-phosphohexomutase, C-terminal domain"/>
    <property type="match status" value="1"/>
</dbReference>
<sequence>MFGTSGVRGPVGETVTAELALSIGRALGAETDAVVVGRDVRDSGRALLDALAAGLIESGVDVREVGVASTPAIARAAATGDADAGAVVTASHNPPADNGIKLWTASGMAFGPEDGDRITERIEREAYDLAAWNAHGRRREYADAAGTTAAAAHRNAIVESGDRTLQSLGVTLEGTTVVVDLGNGTGRVTADALVDLGADVETLNGQRDGRFPARPSEPTAENCRSLAAHVAATDADLGIAHDGDADRMMAVTGDGEFVGGDALLAVFAREAVEAGRDGDRVAAPVNTSLAVDDALETVGGEVVRTPVGDVSVARRTREDRVVLGGEPSGAWIFPEETPCPDGPLAAVRLAALSAAKPLSDRLDAIPTYPIRRGHLEVADRTATMDAVRDRVRGEYADVETLDGVRVETDDGWFLIRASGTQPLVRLTAEARDPEASEVLLAEARGILEDAIASR</sequence>
<dbReference type="SUPFAM" id="SSF53738">
    <property type="entry name" value="Phosphoglucomutase, first 3 domains"/>
    <property type="match status" value="3"/>
</dbReference>
<comment type="cofactor">
    <cofactor evidence="1">
        <name>Mg(2+)</name>
        <dbReference type="ChEBI" id="CHEBI:18420"/>
    </cofactor>
</comment>
<dbReference type="Pfam" id="PF02878">
    <property type="entry name" value="PGM_PMM_I"/>
    <property type="match status" value="1"/>
</dbReference>
<dbReference type="PANTHER" id="PTHR43771:SF1">
    <property type="entry name" value="PHOSPHOMANNOMUTASE"/>
    <property type="match status" value="1"/>
</dbReference>
<evidence type="ECO:0000313" key="11">
    <source>
        <dbReference type="EMBL" id="MFC6891885.1"/>
    </source>
</evidence>
<evidence type="ECO:0000259" key="7">
    <source>
        <dbReference type="Pfam" id="PF00408"/>
    </source>
</evidence>
<dbReference type="GO" id="GO:0046872">
    <property type="term" value="F:metal ion binding"/>
    <property type="evidence" value="ECO:0007669"/>
    <property type="project" value="UniProtKB-KW"/>
</dbReference>
<dbReference type="RefSeq" id="WP_379740969.1">
    <property type="nucleotide sequence ID" value="NZ_JBHSVN010000001.1"/>
</dbReference>
<comment type="caution">
    <text evidence="11">The sequence shown here is derived from an EMBL/GenBank/DDBJ whole genome shotgun (WGS) entry which is preliminary data.</text>
</comment>
<dbReference type="InterPro" id="IPR024086">
    <property type="entry name" value="GlmM_arc-type"/>
</dbReference>
<keyword evidence="6 11" id="KW-0413">Isomerase</keyword>
<proteinExistence type="inferred from homology"/>
<evidence type="ECO:0000256" key="5">
    <source>
        <dbReference type="ARBA" id="ARBA00022842"/>
    </source>
</evidence>
<evidence type="ECO:0000259" key="9">
    <source>
        <dbReference type="Pfam" id="PF02879"/>
    </source>
</evidence>
<keyword evidence="4" id="KW-0479">Metal-binding</keyword>
<name>A0ABD5UTU5_9EURY</name>
<evidence type="ECO:0000256" key="3">
    <source>
        <dbReference type="ARBA" id="ARBA00022553"/>
    </source>
</evidence>
<keyword evidence="3" id="KW-0597">Phosphoprotein</keyword>
<dbReference type="InterPro" id="IPR005846">
    <property type="entry name" value="A-D-PHexomutase_a/b/a-III"/>
</dbReference>
<reference evidence="11 12" key="1">
    <citation type="journal article" date="2019" name="Int. J. Syst. Evol. Microbiol.">
        <title>The Global Catalogue of Microorganisms (GCM) 10K type strain sequencing project: providing services to taxonomists for standard genome sequencing and annotation.</title>
        <authorList>
            <consortium name="The Broad Institute Genomics Platform"/>
            <consortium name="The Broad Institute Genome Sequencing Center for Infectious Disease"/>
            <person name="Wu L."/>
            <person name="Ma J."/>
        </authorList>
    </citation>
    <scope>NUCLEOTIDE SEQUENCE [LARGE SCALE GENOMIC DNA]</scope>
    <source>
        <strain evidence="11 12">SKJ47</strain>
    </source>
</reference>
<evidence type="ECO:0000256" key="4">
    <source>
        <dbReference type="ARBA" id="ARBA00022723"/>
    </source>
</evidence>
<gene>
    <name evidence="11" type="primary">glmM</name>
    <name evidence="11" type="ORF">ACFQE9_04545</name>
</gene>
<accession>A0ABD5UTU5</accession>
<dbReference type="SUPFAM" id="SSF55957">
    <property type="entry name" value="Phosphoglucomutase, C-terminal domain"/>
    <property type="match status" value="1"/>
</dbReference>
<evidence type="ECO:0000256" key="2">
    <source>
        <dbReference type="ARBA" id="ARBA00010231"/>
    </source>
</evidence>
<dbReference type="Proteomes" id="UP001596296">
    <property type="component" value="Unassembled WGS sequence"/>
</dbReference>
<dbReference type="InterPro" id="IPR005844">
    <property type="entry name" value="A-D-PHexomutase_a/b/a-I"/>
</dbReference>
<dbReference type="Pfam" id="PF02879">
    <property type="entry name" value="PGM_PMM_II"/>
    <property type="match status" value="1"/>
</dbReference>
<dbReference type="Pfam" id="PF00408">
    <property type="entry name" value="PGM_PMM_IV"/>
    <property type="match status" value="1"/>
</dbReference>
<evidence type="ECO:0000259" key="10">
    <source>
        <dbReference type="Pfam" id="PF02880"/>
    </source>
</evidence>
<dbReference type="AlphaFoldDB" id="A0ABD5UTU5"/>
<feature type="domain" description="Alpha-D-phosphohexomutase C-terminal" evidence="7">
    <location>
        <begin position="390"/>
        <end position="439"/>
    </location>
</feature>
<feature type="domain" description="Alpha-D-phosphohexomutase alpha/beta/alpha" evidence="10">
    <location>
        <begin position="260"/>
        <end position="366"/>
    </location>
</feature>
<keyword evidence="12" id="KW-1185">Reference proteome</keyword>
<comment type="similarity">
    <text evidence="2">Belongs to the phosphohexose mutase family.</text>
</comment>
<dbReference type="InterPro" id="IPR016055">
    <property type="entry name" value="A-D-PHexomutase_a/b/a-I/II/III"/>
</dbReference>
<dbReference type="PRINTS" id="PR00509">
    <property type="entry name" value="PGMPMM"/>
</dbReference>
<evidence type="ECO:0000313" key="12">
    <source>
        <dbReference type="Proteomes" id="UP001596296"/>
    </source>
</evidence>
<dbReference type="PANTHER" id="PTHR43771">
    <property type="entry name" value="PHOSPHOMANNOMUTASE"/>
    <property type="match status" value="1"/>
</dbReference>
<dbReference type="InterPro" id="IPR005843">
    <property type="entry name" value="A-D-PHexomutase_C"/>
</dbReference>
<dbReference type="InterPro" id="IPR036900">
    <property type="entry name" value="A-D-PHexomutase_C_sf"/>
</dbReference>
<dbReference type="GO" id="GO:0008966">
    <property type="term" value="F:phosphoglucosamine mutase activity"/>
    <property type="evidence" value="ECO:0007669"/>
    <property type="project" value="UniProtKB-EC"/>
</dbReference>
<dbReference type="Pfam" id="PF02880">
    <property type="entry name" value="PGM_PMM_III"/>
    <property type="match status" value="1"/>
</dbReference>
<dbReference type="InterPro" id="IPR005841">
    <property type="entry name" value="Alpha-D-phosphohexomutase_SF"/>
</dbReference>
<dbReference type="NCBIfam" id="TIGR03990">
    <property type="entry name" value="Arch_GlmM"/>
    <property type="match status" value="1"/>
</dbReference>
<keyword evidence="5" id="KW-0460">Magnesium</keyword>
<evidence type="ECO:0000256" key="6">
    <source>
        <dbReference type="ARBA" id="ARBA00023235"/>
    </source>
</evidence>